<dbReference type="Pfam" id="PF00072">
    <property type="entry name" value="Response_reg"/>
    <property type="match status" value="1"/>
</dbReference>
<dbReference type="EMBL" id="JAQQKY010000001">
    <property type="protein sequence ID" value="MDC7689646.1"/>
    <property type="molecule type" value="Genomic_DNA"/>
</dbReference>
<keyword evidence="8" id="KW-1185">Reference proteome</keyword>
<dbReference type="PRINTS" id="PR00038">
    <property type="entry name" value="HTHLUXR"/>
</dbReference>
<dbReference type="Gene3D" id="3.40.50.2300">
    <property type="match status" value="1"/>
</dbReference>
<evidence type="ECO:0000256" key="4">
    <source>
        <dbReference type="PROSITE-ProRule" id="PRU00169"/>
    </source>
</evidence>
<dbReference type="PANTHER" id="PTHR44688">
    <property type="entry name" value="DNA-BINDING TRANSCRIPTIONAL ACTIVATOR DEVR_DOSR"/>
    <property type="match status" value="1"/>
</dbReference>
<evidence type="ECO:0000256" key="3">
    <source>
        <dbReference type="ARBA" id="ARBA00023163"/>
    </source>
</evidence>
<evidence type="ECO:0000256" key="2">
    <source>
        <dbReference type="ARBA" id="ARBA00023125"/>
    </source>
</evidence>
<dbReference type="CDD" id="cd06170">
    <property type="entry name" value="LuxR_C_like"/>
    <property type="match status" value="1"/>
</dbReference>
<feature type="domain" description="Response regulatory" evidence="6">
    <location>
        <begin position="8"/>
        <end position="121"/>
    </location>
</feature>
<dbReference type="InterPro" id="IPR001789">
    <property type="entry name" value="Sig_transdc_resp-reg_receiver"/>
</dbReference>
<keyword evidence="1" id="KW-0805">Transcription regulation</keyword>
<name>A0ABT5I0E2_VOGIN</name>
<sequence>MNQQHSPLIYLVDDDDAVREALALLLKSVGLRAEGFASPQQFLVQHDRHSIGCVVLDIRMPGISGLDVLDTLAAGSDLPVIMLTGHGNVDLCRRAFKNGAEEFLQKPVDDDVFLDSVQKAVRQHIARRDKQAASLAAQQRLQRLSGRELDVLQRIADGMTNKEIARELALSPRTVETYRANVFAKLEVDTLAQLIRHYLLLLPQR</sequence>
<comment type="caution">
    <text evidence="7">The sequence shown here is derived from an EMBL/GenBank/DDBJ whole genome shotgun (WGS) entry which is preliminary data.</text>
</comment>
<evidence type="ECO:0000259" key="5">
    <source>
        <dbReference type="PROSITE" id="PS50043"/>
    </source>
</evidence>
<keyword evidence="2" id="KW-0238">DNA-binding</keyword>
<dbReference type="PROSITE" id="PS00622">
    <property type="entry name" value="HTH_LUXR_1"/>
    <property type="match status" value="1"/>
</dbReference>
<proteinExistence type="predicted"/>
<dbReference type="InterPro" id="IPR011006">
    <property type="entry name" value="CheY-like_superfamily"/>
</dbReference>
<feature type="modified residue" description="4-aspartylphosphate" evidence="4">
    <location>
        <position position="57"/>
    </location>
</feature>
<organism evidence="7 8">
    <name type="scientific">Vogesella indigofera</name>
    <name type="common">Pseudomonas indigofera</name>
    <dbReference type="NCBI Taxonomy" id="45465"/>
    <lineage>
        <taxon>Bacteria</taxon>
        <taxon>Pseudomonadati</taxon>
        <taxon>Pseudomonadota</taxon>
        <taxon>Betaproteobacteria</taxon>
        <taxon>Neisseriales</taxon>
        <taxon>Chromobacteriaceae</taxon>
        <taxon>Vogesella</taxon>
    </lineage>
</organism>
<dbReference type="InterPro" id="IPR036388">
    <property type="entry name" value="WH-like_DNA-bd_sf"/>
</dbReference>
<dbReference type="PROSITE" id="PS50110">
    <property type="entry name" value="RESPONSE_REGULATORY"/>
    <property type="match status" value="1"/>
</dbReference>
<evidence type="ECO:0000259" key="6">
    <source>
        <dbReference type="PROSITE" id="PS50110"/>
    </source>
</evidence>
<evidence type="ECO:0000313" key="7">
    <source>
        <dbReference type="EMBL" id="MDC7689646.1"/>
    </source>
</evidence>
<dbReference type="InterPro" id="IPR000792">
    <property type="entry name" value="Tscrpt_reg_LuxR_C"/>
</dbReference>
<dbReference type="Pfam" id="PF00196">
    <property type="entry name" value="GerE"/>
    <property type="match status" value="1"/>
</dbReference>
<keyword evidence="3" id="KW-0804">Transcription</keyword>
<dbReference type="Proteomes" id="UP001221566">
    <property type="component" value="Unassembled WGS sequence"/>
</dbReference>
<dbReference type="Gene3D" id="1.10.10.10">
    <property type="entry name" value="Winged helix-like DNA-binding domain superfamily/Winged helix DNA-binding domain"/>
    <property type="match status" value="1"/>
</dbReference>
<dbReference type="PANTHER" id="PTHR44688:SF16">
    <property type="entry name" value="DNA-BINDING TRANSCRIPTIONAL ACTIVATOR DEVR_DOSR"/>
    <property type="match status" value="1"/>
</dbReference>
<dbReference type="RefSeq" id="WP_272802209.1">
    <property type="nucleotide sequence ID" value="NZ_JAQQKY010000001.1"/>
</dbReference>
<dbReference type="SUPFAM" id="SSF52172">
    <property type="entry name" value="CheY-like"/>
    <property type="match status" value="1"/>
</dbReference>
<feature type="domain" description="HTH luxR-type" evidence="5">
    <location>
        <begin position="137"/>
        <end position="202"/>
    </location>
</feature>
<dbReference type="SMART" id="SM00421">
    <property type="entry name" value="HTH_LUXR"/>
    <property type="match status" value="1"/>
</dbReference>
<evidence type="ECO:0000256" key="1">
    <source>
        <dbReference type="ARBA" id="ARBA00023015"/>
    </source>
</evidence>
<gene>
    <name evidence="7" type="ORF">PQU93_02445</name>
</gene>
<evidence type="ECO:0000313" key="8">
    <source>
        <dbReference type="Proteomes" id="UP001221566"/>
    </source>
</evidence>
<protein>
    <submittedName>
        <fullName evidence="7">Response regulator</fullName>
    </submittedName>
</protein>
<dbReference type="SMART" id="SM00448">
    <property type="entry name" value="REC"/>
    <property type="match status" value="1"/>
</dbReference>
<accession>A0ABT5I0E2</accession>
<dbReference type="PROSITE" id="PS50043">
    <property type="entry name" value="HTH_LUXR_2"/>
    <property type="match status" value="1"/>
</dbReference>
<keyword evidence="4" id="KW-0597">Phosphoprotein</keyword>
<reference evidence="7 8" key="1">
    <citation type="submission" date="2023-01" db="EMBL/GenBank/DDBJ databases">
        <title>Novel species of the genus Vogesella isolated from rivers.</title>
        <authorList>
            <person name="Lu H."/>
        </authorList>
    </citation>
    <scope>NUCLEOTIDE SEQUENCE [LARGE SCALE GENOMIC DNA]</scope>
    <source>
        <strain evidence="7 8">SH7W</strain>
    </source>
</reference>